<dbReference type="AlphaFoldDB" id="A0A4S3JN69"/>
<evidence type="ECO:0000259" key="1">
    <source>
        <dbReference type="Pfam" id="PF00501"/>
    </source>
</evidence>
<name>A0A4S3JN69_9EURO</name>
<keyword evidence="3" id="KW-1185">Reference proteome</keyword>
<reference evidence="2 3" key="1">
    <citation type="submission" date="2019-03" db="EMBL/GenBank/DDBJ databases">
        <title>The genome sequence of a newly discovered highly antifungal drug resistant Aspergillus species, Aspergillus tanneri NIH 1004.</title>
        <authorList>
            <person name="Mounaud S."/>
            <person name="Singh I."/>
            <person name="Joardar V."/>
            <person name="Pakala S."/>
            <person name="Pakala S."/>
            <person name="Venepally P."/>
            <person name="Hoover J."/>
            <person name="Nierman W."/>
            <person name="Chung J."/>
            <person name="Losada L."/>
        </authorList>
    </citation>
    <scope>NUCLEOTIDE SEQUENCE [LARGE SCALE GENOMIC DNA]</scope>
    <source>
        <strain evidence="2 3">NIH1004</strain>
    </source>
</reference>
<dbReference type="EMBL" id="SOSA01000125">
    <property type="protein sequence ID" value="THC96187.1"/>
    <property type="molecule type" value="Genomic_DNA"/>
</dbReference>
<proteinExistence type="predicted"/>
<dbReference type="Pfam" id="PF00501">
    <property type="entry name" value="AMP-binding"/>
    <property type="match status" value="1"/>
</dbReference>
<dbReference type="STRING" id="1220188.A0A4S3JN69"/>
<accession>A0A4S3JN69</accession>
<dbReference type="InterPro" id="IPR042099">
    <property type="entry name" value="ANL_N_sf"/>
</dbReference>
<dbReference type="Gene3D" id="3.40.50.12780">
    <property type="entry name" value="N-terminal domain of ligase-like"/>
    <property type="match status" value="1"/>
</dbReference>
<dbReference type="SUPFAM" id="SSF56801">
    <property type="entry name" value="Acetyl-CoA synthetase-like"/>
    <property type="match status" value="1"/>
</dbReference>
<sequence length="111" mass="12715">MIFSSTRSRLEIPKSLSIWEFFLDSEYSPLRRLHPEDLGAYINALTKERIRYDELKDYTTYLSTALVKKYGLKKGETVALFSPNTIFYPVAMLATVRVGKSPSHHVSPISN</sequence>
<gene>
    <name evidence="2" type="ORF">EYZ11_004350</name>
</gene>
<comment type="caution">
    <text evidence="2">The sequence shown here is derived from an EMBL/GenBank/DDBJ whole genome shotgun (WGS) entry which is preliminary data.</text>
</comment>
<protein>
    <recommendedName>
        <fullName evidence="1">AMP-dependent synthetase/ligase domain-containing protein</fullName>
    </recommendedName>
</protein>
<evidence type="ECO:0000313" key="3">
    <source>
        <dbReference type="Proteomes" id="UP000308092"/>
    </source>
</evidence>
<dbReference type="InterPro" id="IPR000873">
    <property type="entry name" value="AMP-dep_synth/lig_dom"/>
</dbReference>
<dbReference type="Proteomes" id="UP000308092">
    <property type="component" value="Unassembled WGS sequence"/>
</dbReference>
<organism evidence="2 3">
    <name type="scientific">Aspergillus tanneri</name>
    <dbReference type="NCBI Taxonomy" id="1220188"/>
    <lineage>
        <taxon>Eukaryota</taxon>
        <taxon>Fungi</taxon>
        <taxon>Dikarya</taxon>
        <taxon>Ascomycota</taxon>
        <taxon>Pezizomycotina</taxon>
        <taxon>Eurotiomycetes</taxon>
        <taxon>Eurotiomycetidae</taxon>
        <taxon>Eurotiales</taxon>
        <taxon>Aspergillaceae</taxon>
        <taxon>Aspergillus</taxon>
        <taxon>Aspergillus subgen. Circumdati</taxon>
    </lineage>
</organism>
<feature type="domain" description="AMP-dependent synthetase/ligase" evidence="1">
    <location>
        <begin position="39"/>
        <end position="99"/>
    </location>
</feature>
<dbReference type="VEuPathDB" id="FungiDB:EYZ11_004350"/>
<evidence type="ECO:0000313" key="2">
    <source>
        <dbReference type="EMBL" id="THC96187.1"/>
    </source>
</evidence>